<dbReference type="Proteomes" id="UP000585272">
    <property type="component" value="Unassembled WGS sequence"/>
</dbReference>
<gene>
    <name evidence="6" type="ORF">BDZ31_004309</name>
</gene>
<dbReference type="Pfam" id="PF21943">
    <property type="entry name" value="TetR_C_46"/>
    <property type="match status" value="1"/>
</dbReference>
<dbReference type="PANTHER" id="PTHR30055:SF174">
    <property type="entry name" value="TRANSCRIPTIONAL REGULATORY PROTEIN (PROBABLY TETR-FAMILY)-RELATED"/>
    <property type="match status" value="1"/>
</dbReference>
<organism evidence="6 7">
    <name type="scientific">Conexibacter arvalis</name>
    <dbReference type="NCBI Taxonomy" id="912552"/>
    <lineage>
        <taxon>Bacteria</taxon>
        <taxon>Bacillati</taxon>
        <taxon>Actinomycetota</taxon>
        <taxon>Thermoleophilia</taxon>
        <taxon>Solirubrobacterales</taxon>
        <taxon>Conexibacteraceae</taxon>
        <taxon>Conexibacter</taxon>
    </lineage>
</organism>
<dbReference type="AlphaFoldDB" id="A0A840IL06"/>
<evidence type="ECO:0000256" key="4">
    <source>
        <dbReference type="PROSITE-ProRule" id="PRU00335"/>
    </source>
</evidence>
<accession>A0A840IL06</accession>
<dbReference type="PANTHER" id="PTHR30055">
    <property type="entry name" value="HTH-TYPE TRANSCRIPTIONAL REGULATOR RUTR"/>
    <property type="match status" value="1"/>
</dbReference>
<dbReference type="PRINTS" id="PR00455">
    <property type="entry name" value="HTHTETR"/>
</dbReference>
<evidence type="ECO:0000256" key="3">
    <source>
        <dbReference type="ARBA" id="ARBA00023163"/>
    </source>
</evidence>
<dbReference type="SUPFAM" id="SSF46689">
    <property type="entry name" value="Homeodomain-like"/>
    <property type="match status" value="1"/>
</dbReference>
<dbReference type="PROSITE" id="PS50977">
    <property type="entry name" value="HTH_TETR_2"/>
    <property type="match status" value="1"/>
</dbReference>
<evidence type="ECO:0000259" key="5">
    <source>
        <dbReference type="PROSITE" id="PS50977"/>
    </source>
</evidence>
<reference evidence="6 7" key="1">
    <citation type="submission" date="2020-08" db="EMBL/GenBank/DDBJ databases">
        <title>Genomic Encyclopedia of Archaeal and Bacterial Type Strains, Phase II (KMG-II): from individual species to whole genera.</title>
        <authorList>
            <person name="Goeker M."/>
        </authorList>
    </citation>
    <scope>NUCLEOTIDE SEQUENCE [LARGE SCALE GENOMIC DNA]</scope>
    <source>
        <strain evidence="6 7">DSM 23288</strain>
    </source>
</reference>
<dbReference type="GO" id="GO:0000976">
    <property type="term" value="F:transcription cis-regulatory region binding"/>
    <property type="evidence" value="ECO:0007669"/>
    <property type="project" value="TreeGrafter"/>
</dbReference>
<evidence type="ECO:0000313" key="6">
    <source>
        <dbReference type="EMBL" id="MBB4664694.1"/>
    </source>
</evidence>
<evidence type="ECO:0000256" key="1">
    <source>
        <dbReference type="ARBA" id="ARBA00023015"/>
    </source>
</evidence>
<dbReference type="InterPro" id="IPR001647">
    <property type="entry name" value="HTH_TetR"/>
</dbReference>
<keyword evidence="7" id="KW-1185">Reference proteome</keyword>
<feature type="domain" description="HTH tetR-type" evidence="5">
    <location>
        <begin position="11"/>
        <end position="71"/>
    </location>
</feature>
<feature type="DNA-binding region" description="H-T-H motif" evidence="4">
    <location>
        <begin position="34"/>
        <end position="53"/>
    </location>
</feature>
<protein>
    <submittedName>
        <fullName evidence="6">AcrR family transcriptional regulator</fullName>
    </submittedName>
</protein>
<keyword evidence="3" id="KW-0804">Transcription</keyword>
<sequence>MAAPRTRMALDVRREQLLDAGLALYARRAWEDVSIDEIARACGVSRGLLYHYFKGKREFYVATVEHAVARMHQIEPELSLPPTEQLRVGLERFFATIETEADAHAVLSGVPAGDAELEALIEQDRRAFADRVLAGMPGAPGGSPLAQATARAWIGAVGQAGRDWLERREVPREHLAAVLADALIASMLAAARLDPTIEVPAPIAAAVGGPIIEAVEAAQGERSSPPGTR</sequence>
<evidence type="ECO:0000313" key="7">
    <source>
        <dbReference type="Proteomes" id="UP000585272"/>
    </source>
</evidence>
<dbReference type="GO" id="GO:0003700">
    <property type="term" value="F:DNA-binding transcription factor activity"/>
    <property type="evidence" value="ECO:0007669"/>
    <property type="project" value="TreeGrafter"/>
</dbReference>
<name>A0A840IL06_9ACTN</name>
<proteinExistence type="predicted"/>
<dbReference type="InterPro" id="IPR050109">
    <property type="entry name" value="HTH-type_TetR-like_transc_reg"/>
</dbReference>
<dbReference type="EMBL" id="JACHNU010000008">
    <property type="protein sequence ID" value="MBB4664694.1"/>
    <property type="molecule type" value="Genomic_DNA"/>
</dbReference>
<dbReference type="InterPro" id="IPR054129">
    <property type="entry name" value="DesT_TetR_C"/>
</dbReference>
<dbReference type="Pfam" id="PF00440">
    <property type="entry name" value="TetR_N"/>
    <property type="match status" value="1"/>
</dbReference>
<dbReference type="Gene3D" id="1.10.357.10">
    <property type="entry name" value="Tetracycline Repressor, domain 2"/>
    <property type="match status" value="1"/>
</dbReference>
<evidence type="ECO:0000256" key="2">
    <source>
        <dbReference type="ARBA" id="ARBA00023125"/>
    </source>
</evidence>
<comment type="caution">
    <text evidence="6">The sequence shown here is derived from an EMBL/GenBank/DDBJ whole genome shotgun (WGS) entry which is preliminary data.</text>
</comment>
<keyword evidence="2 4" id="KW-0238">DNA-binding</keyword>
<keyword evidence="1" id="KW-0805">Transcription regulation</keyword>
<dbReference type="RefSeq" id="WP_183344951.1">
    <property type="nucleotide sequence ID" value="NZ_JACHNU010000008.1"/>
</dbReference>
<dbReference type="InterPro" id="IPR009057">
    <property type="entry name" value="Homeodomain-like_sf"/>
</dbReference>